<feature type="domain" description="Polymerase/histidinol phosphatase N-terminal" evidence="2">
    <location>
        <begin position="5"/>
        <end position="83"/>
    </location>
</feature>
<dbReference type="Pfam" id="PF02811">
    <property type="entry name" value="PHP"/>
    <property type="match status" value="1"/>
</dbReference>
<dbReference type="GO" id="GO:0042578">
    <property type="term" value="F:phosphoric ester hydrolase activity"/>
    <property type="evidence" value="ECO:0007669"/>
    <property type="project" value="TreeGrafter"/>
</dbReference>
<name>A0A4R7KU97_9CLOT</name>
<dbReference type="InterPro" id="IPR016195">
    <property type="entry name" value="Pol/histidinol_Pase-like"/>
</dbReference>
<dbReference type="InterPro" id="IPR004013">
    <property type="entry name" value="PHP_dom"/>
</dbReference>
<accession>A0A4R7KU97</accession>
<dbReference type="OrthoDB" id="9808747at2"/>
<dbReference type="PANTHER" id="PTHR36928">
    <property type="entry name" value="PHOSPHATASE YCDX-RELATED"/>
    <property type="match status" value="1"/>
</dbReference>
<feature type="coiled-coil region" evidence="1">
    <location>
        <begin position="47"/>
        <end position="74"/>
    </location>
</feature>
<protein>
    <submittedName>
        <fullName evidence="3">Putative hydrolase</fullName>
    </submittedName>
</protein>
<dbReference type="SUPFAM" id="SSF89550">
    <property type="entry name" value="PHP domain-like"/>
    <property type="match status" value="1"/>
</dbReference>
<dbReference type="InterPro" id="IPR003141">
    <property type="entry name" value="Pol/His_phosphatase_N"/>
</dbReference>
<proteinExistence type="predicted"/>
<evidence type="ECO:0000259" key="2">
    <source>
        <dbReference type="SMART" id="SM00481"/>
    </source>
</evidence>
<sequence>MKLIADYHTHTIYSHGKGTIRDNVEAAVKKGLKEIVISDHGPGHINFGVSRKNLRKMRREIDELKKEYHDINILLGVEANLISCDGDIDLIDEDFEILDKVLMGFHGGVKPKTLKDGYKLFLRNFLAKMIPALSEKCRRTNTEAMIKAINKYKIDIITHPGAKVDIDTRELARAAAKKGTALEINSSHGYLTVEYVKIAMEEGVNFVIDSDAHRPENVGNFLRGIEIAKKAGLSEDRILNAAGKTV</sequence>
<dbReference type="RefSeq" id="WP_133626844.1">
    <property type="nucleotide sequence ID" value="NZ_SOAZ01000001.1"/>
</dbReference>
<keyword evidence="1" id="KW-0175">Coiled coil</keyword>
<comment type="caution">
    <text evidence="3">The sequence shown here is derived from an EMBL/GenBank/DDBJ whole genome shotgun (WGS) entry which is preliminary data.</text>
</comment>
<reference evidence="3 4" key="1">
    <citation type="submission" date="2019-03" db="EMBL/GenBank/DDBJ databases">
        <title>Genomic Encyclopedia of Type Strains, Phase IV (KMG-IV): sequencing the most valuable type-strain genomes for metagenomic binning, comparative biology and taxonomic classification.</title>
        <authorList>
            <person name="Goeker M."/>
        </authorList>
    </citation>
    <scope>NUCLEOTIDE SEQUENCE [LARGE SCALE GENOMIC DNA]</scope>
    <source>
        <strain evidence="3 4">DSM 24455</strain>
    </source>
</reference>
<dbReference type="SMART" id="SM00481">
    <property type="entry name" value="POLIIIAc"/>
    <property type="match status" value="1"/>
</dbReference>
<dbReference type="GO" id="GO:0005829">
    <property type="term" value="C:cytosol"/>
    <property type="evidence" value="ECO:0007669"/>
    <property type="project" value="TreeGrafter"/>
</dbReference>
<evidence type="ECO:0000313" key="3">
    <source>
        <dbReference type="EMBL" id="TDT63728.1"/>
    </source>
</evidence>
<dbReference type="InterPro" id="IPR050243">
    <property type="entry name" value="PHP_phosphatase"/>
</dbReference>
<dbReference type="EMBL" id="SOAZ01000001">
    <property type="protein sequence ID" value="TDT63728.1"/>
    <property type="molecule type" value="Genomic_DNA"/>
</dbReference>
<evidence type="ECO:0000256" key="1">
    <source>
        <dbReference type="SAM" id="Coils"/>
    </source>
</evidence>
<organism evidence="3 4">
    <name type="scientific">Fonticella tunisiensis</name>
    <dbReference type="NCBI Taxonomy" id="1096341"/>
    <lineage>
        <taxon>Bacteria</taxon>
        <taxon>Bacillati</taxon>
        <taxon>Bacillota</taxon>
        <taxon>Clostridia</taxon>
        <taxon>Eubacteriales</taxon>
        <taxon>Clostridiaceae</taxon>
        <taxon>Fonticella</taxon>
    </lineage>
</organism>
<keyword evidence="4" id="KW-1185">Reference proteome</keyword>
<keyword evidence="3" id="KW-0378">Hydrolase</keyword>
<dbReference type="Gene3D" id="3.20.20.140">
    <property type="entry name" value="Metal-dependent hydrolases"/>
    <property type="match status" value="1"/>
</dbReference>
<dbReference type="PANTHER" id="PTHR36928:SF1">
    <property type="entry name" value="PHOSPHATASE YCDX-RELATED"/>
    <property type="match status" value="1"/>
</dbReference>
<dbReference type="GO" id="GO:0008270">
    <property type="term" value="F:zinc ion binding"/>
    <property type="evidence" value="ECO:0007669"/>
    <property type="project" value="TreeGrafter"/>
</dbReference>
<evidence type="ECO:0000313" key="4">
    <source>
        <dbReference type="Proteomes" id="UP000295325"/>
    </source>
</evidence>
<dbReference type="AlphaFoldDB" id="A0A4R7KU97"/>
<dbReference type="Proteomes" id="UP000295325">
    <property type="component" value="Unassembled WGS sequence"/>
</dbReference>
<gene>
    <name evidence="3" type="ORF">EDD71_101155</name>
</gene>